<evidence type="ECO:0000256" key="1">
    <source>
        <dbReference type="SAM" id="Phobius"/>
    </source>
</evidence>
<evidence type="ECO:0000313" key="2">
    <source>
        <dbReference type="EMBL" id="PIL25618.1"/>
    </source>
</evidence>
<dbReference type="EMBL" id="AYKW01000045">
    <property type="protein sequence ID" value="PIL25618.1"/>
    <property type="molecule type" value="Genomic_DNA"/>
</dbReference>
<sequence length="350" mass="37764">MYFPLCGIPVRAEPHVVVVAMAYAIVFATTTCGLAICSYIHIFSGLRAPTAIVLAVILTWYALDTASWVLPLANGVRLYLHAVVMGGRTTFASREEALSSPAPVLMCMTPGVLAISILVGEAILWWRVCAVWKGNRAVLGLCAVSLVVTTVLVGVTIGRLELMKSPPTRLAVMFFLEPDGIGSAVSMFVSGLVAGVLLDMKTRTRRSSGKIHASPGRKGRKVTKQLRRLGDLALWALVVATLLGASWLIVTAYRNRIWQTLRNDAPSWSFWNFALFVATASCLRVPALVWLLLQSFKSAAAGAGAGADLDARAPSRGLWSEGSGDPDDMDGLSHMHLHLEMQEYATDELL</sequence>
<keyword evidence="1" id="KW-1133">Transmembrane helix</keyword>
<dbReference type="Proteomes" id="UP000230002">
    <property type="component" value="Unassembled WGS sequence"/>
</dbReference>
<reference evidence="2 3" key="1">
    <citation type="journal article" date="2015" name="Sci. Rep.">
        <title>Chromosome-level genome map provides insights into diverse defense mechanisms in the medicinal fungus Ganoderma sinense.</title>
        <authorList>
            <person name="Zhu Y."/>
            <person name="Xu J."/>
            <person name="Sun C."/>
            <person name="Zhou S."/>
            <person name="Xu H."/>
            <person name="Nelson D.R."/>
            <person name="Qian J."/>
            <person name="Song J."/>
            <person name="Luo H."/>
            <person name="Xiang L."/>
            <person name="Li Y."/>
            <person name="Xu Z."/>
            <person name="Ji A."/>
            <person name="Wang L."/>
            <person name="Lu S."/>
            <person name="Hayward A."/>
            <person name="Sun W."/>
            <person name="Li X."/>
            <person name="Schwartz D.C."/>
            <person name="Wang Y."/>
            <person name="Chen S."/>
        </authorList>
    </citation>
    <scope>NUCLEOTIDE SEQUENCE [LARGE SCALE GENOMIC DNA]</scope>
    <source>
        <strain evidence="2 3">ZZ0214-1</strain>
    </source>
</reference>
<evidence type="ECO:0000313" key="3">
    <source>
        <dbReference type="Proteomes" id="UP000230002"/>
    </source>
</evidence>
<dbReference type="AlphaFoldDB" id="A0A2G8RWB1"/>
<name>A0A2G8RWB1_9APHY</name>
<keyword evidence="3" id="KW-1185">Reference proteome</keyword>
<feature type="transmembrane region" description="Helical" evidence="1">
    <location>
        <begin position="229"/>
        <end position="250"/>
    </location>
</feature>
<feature type="transmembrane region" description="Helical" evidence="1">
    <location>
        <begin position="20"/>
        <end position="40"/>
    </location>
</feature>
<feature type="transmembrane region" description="Helical" evidence="1">
    <location>
        <begin position="180"/>
        <end position="198"/>
    </location>
</feature>
<keyword evidence="1" id="KW-0812">Transmembrane</keyword>
<comment type="caution">
    <text evidence="2">The sequence shown here is derived from an EMBL/GenBank/DDBJ whole genome shotgun (WGS) entry which is preliminary data.</text>
</comment>
<feature type="transmembrane region" description="Helical" evidence="1">
    <location>
        <begin position="52"/>
        <end position="70"/>
    </location>
</feature>
<feature type="transmembrane region" description="Helical" evidence="1">
    <location>
        <begin position="138"/>
        <end position="160"/>
    </location>
</feature>
<protein>
    <submittedName>
        <fullName evidence="2">Uncharacterized protein</fullName>
    </submittedName>
</protein>
<accession>A0A2G8RWB1</accession>
<organism evidence="2 3">
    <name type="scientific">Ganoderma sinense ZZ0214-1</name>
    <dbReference type="NCBI Taxonomy" id="1077348"/>
    <lineage>
        <taxon>Eukaryota</taxon>
        <taxon>Fungi</taxon>
        <taxon>Dikarya</taxon>
        <taxon>Basidiomycota</taxon>
        <taxon>Agaricomycotina</taxon>
        <taxon>Agaricomycetes</taxon>
        <taxon>Polyporales</taxon>
        <taxon>Polyporaceae</taxon>
        <taxon>Ganoderma</taxon>
    </lineage>
</organism>
<feature type="transmembrane region" description="Helical" evidence="1">
    <location>
        <begin position="270"/>
        <end position="293"/>
    </location>
</feature>
<proteinExistence type="predicted"/>
<feature type="transmembrane region" description="Helical" evidence="1">
    <location>
        <begin position="102"/>
        <end position="126"/>
    </location>
</feature>
<keyword evidence="1" id="KW-0472">Membrane</keyword>
<gene>
    <name evidence="2" type="ORF">GSI_11367</name>
</gene>